<proteinExistence type="predicted"/>
<dbReference type="AlphaFoldDB" id="Q7UL91"/>
<reference evidence="1 2" key="1">
    <citation type="journal article" date="2003" name="Proc. Natl. Acad. Sci. U.S.A.">
        <title>Complete genome sequence of the marine planctomycete Pirellula sp. strain 1.</title>
        <authorList>
            <person name="Gloeckner F.O."/>
            <person name="Kube M."/>
            <person name="Bauer M."/>
            <person name="Teeling H."/>
            <person name="Lombardot T."/>
            <person name="Ludwig W."/>
            <person name="Gade D."/>
            <person name="Beck A."/>
            <person name="Borzym K."/>
            <person name="Heitmann K."/>
            <person name="Rabus R."/>
            <person name="Schlesner H."/>
            <person name="Amann R."/>
            <person name="Reinhardt R."/>
        </authorList>
    </citation>
    <scope>NUCLEOTIDE SEQUENCE [LARGE SCALE GENOMIC DNA]</scope>
    <source>
        <strain evidence="2">DSM 10527 / NCIMB 13988 / SH1</strain>
    </source>
</reference>
<dbReference type="EnsemblBacteria" id="CAD76386">
    <property type="protein sequence ID" value="CAD76386"/>
    <property type="gene ID" value="RB9653"/>
</dbReference>
<name>Q7UL91_RHOBA</name>
<organism evidence="1 2">
    <name type="scientific">Rhodopirellula baltica (strain DSM 10527 / NCIMB 13988 / SH1)</name>
    <dbReference type="NCBI Taxonomy" id="243090"/>
    <lineage>
        <taxon>Bacteria</taxon>
        <taxon>Pseudomonadati</taxon>
        <taxon>Planctomycetota</taxon>
        <taxon>Planctomycetia</taxon>
        <taxon>Pirellulales</taxon>
        <taxon>Pirellulaceae</taxon>
        <taxon>Rhodopirellula</taxon>
    </lineage>
</organism>
<dbReference type="STRING" id="243090.RB9653"/>
<dbReference type="EMBL" id="BX294150">
    <property type="protein sequence ID" value="CAD76386.1"/>
    <property type="molecule type" value="Genomic_DNA"/>
</dbReference>
<gene>
    <name evidence="1" type="ordered locus">RB9653</name>
</gene>
<protein>
    <submittedName>
        <fullName evidence="1">Uncharacterized protein</fullName>
    </submittedName>
</protein>
<evidence type="ECO:0000313" key="1">
    <source>
        <dbReference type="EMBL" id="CAD76386.1"/>
    </source>
</evidence>
<accession>Q7UL91</accession>
<sequence length="158" mass="17590">MPERPIGCFAQKVPETLSRSLLGRDKPQHSCDSECWGSPHIQLTFAVHVTVDLENRSERRLAHLNCRNLRPCVANRNSRTASNDLPEPDVNVSTNIIPLAIDVITNPSCEHTRPTKNAHEYGSRDRVPCTSCDSRLKAIANAPPLSLLESKATRRLAF</sequence>
<keyword evidence="2" id="KW-1185">Reference proteome</keyword>
<dbReference type="InParanoid" id="Q7UL91"/>
<dbReference type="KEGG" id="rba:RB9653"/>
<dbReference type="HOGENOM" id="CLU_1668015_0_0_0"/>
<evidence type="ECO:0000313" key="2">
    <source>
        <dbReference type="Proteomes" id="UP000001025"/>
    </source>
</evidence>
<dbReference type="Proteomes" id="UP000001025">
    <property type="component" value="Chromosome"/>
</dbReference>